<dbReference type="RefSeq" id="WP_011163330.1">
    <property type="nucleotide sequence ID" value="NC_005363.1"/>
</dbReference>
<keyword evidence="2" id="KW-1185">Reference proteome</keyword>
<dbReference type="KEGG" id="bba:Bd0776"/>
<evidence type="ECO:0000313" key="2">
    <source>
        <dbReference type="Proteomes" id="UP000008080"/>
    </source>
</evidence>
<accession>Q6MPR9</accession>
<evidence type="ECO:0000313" key="1">
    <source>
        <dbReference type="EMBL" id="CAE78728.1"/>
    </source>
</evidence>
<dbReference type="EMBL" id="BX842648">
    <property type="protein sequence ID" value="CAE78728.1"/>
    <property type="molecule type" value="Genomic_DNA"/>
</dbReference>
<proteinExistence type="predicted"/>
<dbReference type="Proteomes" id="UP000008080">
    <property type="component" value="Chromosome"/>
</dbReference>
<dbReference type="STRING" id="264462.Bd0776"/>
<dbReference type="GO" id="GO:0016787">
    <property type="term" value="F:hydrolase activity"/>
    <property type="evidence" value="ECO:0007669"/>
    <property type="project" value="UniProtKB-KW"/>
</dbReference>
<protein>
    <submittedName>
        <fullName evidence="1">Uncharacterized protein</fullName>
    </submittedName>
</protein>
<gene>
    <name evidence="1" type="primary">dnl1</name>
    <name evidence="1" type="ordered locus">Bd0776</name>
</gene>
<organism evidence="1 2">
    <name type="scientific">Bdellovibrio bacteriovorus (strain ATCC 15356 / DSM 50701 / NCIMB 9529 / HD100)</name>
    <dbReference type="NCBI Taxonomy" id="264462"/>
    <lineage>
        <taxon>Bacteria</taxon>
        <taxon>Pseudomonadati</taxon>
        <taxon>Bdellovibrionota</taxon>
        <taxon>Bdellovibrionia</taxon>
        <taxon>Bdellovibrionales</taxon>
        <taxon>Pseudobdellovibrionaceae</taxon>
        <taxon>Bdellovibrio</taxon>
    </lineage>
</organism>
<dbReference type="HOGENOM" id="CLU_1297787_0_0_7"/>
<dbReference type="GeneID" id="93011856"/>
<keyword evidence="1" id="KW-0378">Hydrolase</keyword>
<name>Q6MPR9_BDEBA</name>
<sequence length="212" mass="24737">MELALNAQTSTYRSNLIELASLLKCLGIEVRAYDNPQMLYFAKLSPSQQIAVNQALEAYVGALRSEYLDESFSNERFVLQFLFRMGIVPPSDLHDTLDKEKYIQIYNADQIQIFRSLSCYDRCSFTLEQLTTHTWFDLWERDSLFYYACFGLAATALKIVKFTKLRLNFPYHRVTEINSAHEFSFDYRIKSLSALTRQGKLQAALLIEDWKF</sequence>
<dbReference type="AlphaFoldDB" id="Q6MPR9"/>
<reference evidence="1 2" key="1">
    <citation type="journal article" date="2004" name="Science">
        <title>A predator unmasked: life cycle of Bdellovibrio bacteriovorus from a genomic perspective.</title>
        <authorList>
            <person name="Rendulic S."/>
            <person name="Jagtap P."/>
            <person name="Rosinus A."/>
            <person name="Eppinger M."/>
            <person name="Baar C."/>
            <person name="Lanz C."/>
            <person name="Keller H."/>
            <person name="Lambert C."/>
            <person name="Evans K.J."/>
            <person name="Goesmann A."/>
            <person name="Meyer F."/>
            <person name="Sockett R.E."/>
            <person name="Schuster S.C."/>
        </authorList>
    </citation>
    <scope>NUCLEOTIDE SEQUENCE [LARGE SCALE GENOMIC DNA]</scope>
    <source>
        <strain evidence="2">ATCC 15356 / DSM 50701 / NCIMB 9529 / HD100</strain>
    </source>
</reference>